<feature type="region of interest" description="Disordered" evidence="1">
    <location>
        <begin position="1"/>
        <end position="33"/>
    </location>
</feature>
<evidence type="ECO:0000313" key="2">
    <source>
        <dbReference type="EMBL" id="MCS3709804.1"/>
    </source>
</evidence>
<comment type="caution">
    <text evidence="2">The sequence shown here is derived from an EMBL/GenBank/DDBJ whole genome shotgun (WGS) entry which is preliminary data.</text>
</comment>
<dbReference type="EMBL" id="JANUAE010000004">
    <property type="protein sequence ID" value="MCS3709804.1"/>
    <property type="molecule type" value="Genomic_DNA"/>
</dbReference>
<proteinExistence type="predicted"/>
<reference evidence="2" key="1">
    <citation type="submission" date="2022-08" db="EMBL/GenBank/DDBJ databases">
        <title>Genomic Encyclopedia of Type Strains, Phase V (KMG-V): Genome sequencing to study the core and pangenomes of soil and plant-associated prokaryotes.</title>
        <authorList>
            <person name="Whitman W."/>
        </authorList>
    </citation>
    <scope>NUCLEOTIDE SEQUENCE</scope>
    <source>
        <strain evidence="2">SP3049</strain>
    </source>
</reference>
<evidence type="ECO:0000256" key="1">
    <source>
        <dbReference type="SAM" id="MobiDB-lite"/>
    </source>
</evidence>
<sequence>MNEQLKSDPSIPSTVAGEGPHPTGHRVGASSSLRTQAWTATAANWAHWPRDEFVVAKEEIGVSRNPHLLALTDLSNAFARGRSCRHYRIKTPDSHGQGRPPAERPEGFVLEMGSVAEAFAWLEARTDAEFAGDEYSDFLDYEGAEGTRFRIYRETQKGVRTFSALHLDQVTPLSSIPKTWNVRRAMRAILSGQVQRWDIDGVYTDDYALDNARNFCRGQLEDYLGKARRIWERPSGWRVYPENDARTELSLNCHQYDNNTVTIDLGAEAFEVGRLTCLRWAEEHPADFFHEDPGEFTQPA</sequence>
<dbReference type="Proteomes" id="UP001155057">
    <property type="component" value="Unassembled WGS sequence"/>
</dbReference>
<dbReference type="AlphaFoldDB" id="A0A9X2Q1J4"/>
<accession>A0A9X2Q1J4</accession>
<dbReference type="RefSeq" id="WP_259123667.1">
    <property type="nucleotide sequence ID" value="NZ_JANTZO010000005.1"/>
</dbReference>
<evidence type="ECO:0000313" key="3">
    <source>
        <dbReference type="Proteomes" id="UP001155057"/>
    </source>
</evidence>
<organism evidence="2 3">
    <name type="scientific">Salinibacter ruber</name>
    <dbReference type="NCBI Taxonomy" id="146919"/>
    <lineage>
        <taxon>Bacteria</taxon>
        <taxon>Pseudomonadati</taxon>
        <taxon>Rhodothermota</taxon>
        <taxon>Rhodothermia</taxon>
        <taxon>Rhodothermales</taxon>
        <taxon>Salinibacteraceae</taxon>
        <taxon>Salinibacter</taxon>
    </lineage>
</organism>
<gene>
    <name evidence="2" type="ORF">GGP61_001408</name>
</gene>
<name>A0A9X2Q1J4_9BACT</name>
<protein>
    <submittedName>
        <fullName evidence="2">Uncharacterized protein</fullName>
    </submittedName>
</protein>